<comment type="caution">
    <text evidence="2">The sequence shown here is derived from an EMBL/GenBank/DDBJ whole genome shotgun (WGS) entry which is preliminary data.</text>
</comment>
<evidence type="ECO:0000256" key="1">
    <source>
        <dbReference type="SAM" id="MobiDB-lite"/>
    </source>
</evidence>
<feature type="compositionally biased region" description="Polar residues" evidence="1">
    <location>
        <begin position="46"/>
        <end position="59"/>
    </location>
</feature>
<dbReference type="AlphaFoldDB" id="A0A9D4BLF5"/>
<dbReference type="EMBL" id="JAIWYP010000015">
    <property type="protein sequence ID" value="KAH3700354.1"/>
    <property type="molecule type" value="Genomic_DNA"/>
</dbReference>
<organism evidence="2 3">
    <name type="scientific">Dreissena polymorpha</name>
    <name type="common">Zebra mussel</name>
    <name type="synonym">Mytilus polymorpha</name>
    <dbReference type="NCBI Taxonomy" id="45954"/>
    <lineage>
        <taxon>Eukaryota</taxon>
        <taxon>Metazoa</taxon>
        <taxon>Spiralia</taxon>
        <taxon>Lophotrochozoa</taxon>
        <taxon>Mollusca</taxon>
        <taxon>Bivalvia</taxon>
        <taxon>Autobranchia</taxon>
        <taxon>Heteroconchia</taxon>
        <taxon>Euheterodonta</taxon>
        <taxon>Imparidentia</taxon>
        <taxon>Neoheterodontei</taxon>
        <taxon>Myida</taxon>
        <taxon>Dreissenoidea</taxon>
        <taxon>Dreissenidae</taxon>
        <taxon>Dreissena</taxon>
    </lineage>
</organism>
<reference evidence="2" key="1">
    <citation type="journal article" date="2019" name="bioRxiv">
        <title>The Genome of the Zebra Mussel, Dreissena polymorpha: A Resource for Invasive Species Research.</title>
        <authorList>
            <person name="McCartney M.A."/>
            <person name="Auch B."/>
            <person name="Kono T."/>
            <person name="Mallez S."/>
            <person name="Zhang Y."/>
            <person name="Obille A."/>
            <person name="Becker A."/>
            <person name="Abrahante J.E."/>
            <person name="Garbe J."/>
            <person name="Badalamenti J.P."/>
            <person name="Herman A."/>
            <person name="Mangelson H."/>
            <person name="Liachko I."/>
            <person name="Sullivan S."/>
            <person name="Sone E.D."/>
            <person name="Koren S."/>
            <person name="Silverstein K.A.T."/>
            <person name="Beckman K.B."/>
            <person name="Gohl D.M."/>
        </authorList>
    </citation>
    <scope>NUCLEOTIDE SEQUENCE</scope>
    <source>
        <strain evidence="2">Duluth1</strain>
        <tissue evidence="2">Whole animal</tissue>
    </source>
</reference>
<evidence type="ECO:0000313" key="3">
    <source>
        <dbReference type="Proteomes" id="UP000828390"/>
    </source>
</evidence>
<feature type="region of interest" description="Disordered" evidence="1">
    <location>
        <begin position="46"/>
        <end position="85"/>
    </location>
</feature>
<protein>
    <submittedName>
        <fullName evidence="2">Uncharacterized protein</fullName>
    </submittedName>
</protein>
<evidence type="ECO:0000313" key="2">
    <source>
        <dbReference type="EMBL" id="KAH3700354.1"/>
    </source>
</evidence>
<proteinExistence type="predicted"/>
<reference evidence="2" key="2">
    <citation type="submission" date="2020-11" db="EMBL/GenBank/DDBJ databases">
        <authorList>
            <person name="McCartney M.A."/>
            <person name="Auch B."/>
            <person name="Kono T."/>
            <person name="Mallez S."/>
            <person name="Becker A."/>
            <person name="Gohl D.M."/>
            <person name="Silverstein K.A.T."/>
            <person name="Koren S."/>
            <person name="Bechman K.B."/>
            <person name="Herman A."/>
            <person name="Abrahante J.E."/>
            <person name="Garbe J."/>
        </authorList>
    </citation>
    <scope>NUCLEOTIDE SEQUENCE</scope>
    <source>
        <strain evidence="2">Duluth1</strain>
        <tissue evidence="2">Whole animal</tissue>
    </source>
</reference>
<name>A0A9D4BLF5_DREPO</name>
<sequence>MTTYSIQKAYSIRKNLIKTSQPKASVIADVNVNLLTEIFVVLNLSSDQSQTRSPQQKSVHTPCRGGGSSVQSKGREVDNLHSLMS</sequence>
<gene>
    <name evidence="2" type="ORF">DPMN_075330</name>
</gene>
<dbReference type="Proteomes" id="UP000828390">
    <property type="component" value="Unassembled WGS sequence"/>
</dbReference>
<keyword evidence="3" id="KW-1185">Reference proteome</keyword>
<accession>A0A9D4BLF5</accession>